<feature type="domain" description="DUF4126" evidence="2">
    <location>
        <begin position="5"/>
        <end position="150"/>
    </location>
</feature>
<accession>A0A7W8E8Q1</accession>
<evidence type="ECO:0000313" key="3">
    <source>
        <dbReference type="EMBL" id="MBB5062987.1"/>
    </source>
</evidence>
<reference evidence="3 4" key="1">
    <citation type="submission" date="2020-08" db="EMBL/GenBank/DDBJ databases">
        <title>Genomic Encyclopedia of Type Strains, Phase IV (KMG-V): Genome sequencing to study the core and pangenomes of soil and plant-associated prokaryotes.</title>
        <authorList>
            <person name="Whitman W."/>
        </authorList>
    </citation>
    <scope>NUCLEOTIDE SEQUENCE [LARGE SCALE GENOMIC DNA]</scope>
    <source>
        <strain evidence="3 4">X5P3</strain>
    </source>
</reference>
<dbReference type="RefSeq" id="WP_184253815.1">
    <property type="nucleotide sequence ID" value="NZ_JACHIO010000004.1"/>
</dbReference>
<dbReference type="Pfam" id="PF13548">
    <property type="entry name" value="DUF4126"/>
    <property type="match status" value="1"/>
</dbReference>
<comment type="caution">
    <text evidence="3">The sequence shown here is derived from an EMBL/GenBank/DDBJ whole genome shotgun (WGS) entry which is preliminary data.</text>
</comment>
<keyword evidence="1" id="KW-0472">Membrane</keyword>
<keyword evidence="1" id="KW-0812">Transmembrane</keyword>
<proteinExistence type="predicted"/>
<feature type="transmembrane region" description="Helical" evidence="1">
    <location>
        <begin position="84"/>
        <end position="112"/>
    </location>
</feature>
<gene>
    <name evidence="3" type="ORF">HDF15_001324</name>
</gene>
<evidence type="ECO:0000313" key="4">
    <source>
        <dbReference type="Proteomes" id="UP000584867"/>
    </source>
</evidence>
<dbReference type="Proteomes" id="UP000584867">
    <property type="component" value="Unassembled WGS sequence"/>
</dbReference>
<keyword evidence="1" id="KW-1133">Transmembrane helix</keyword>
<dbReference type="InterPro" id="IPR025196">
    <property type="entry name" value="DUF4126"/>
</dbReference>
<dbReference type="EMBL" id="JACHIO010000004">
    <property type="protein sequence ID" value="MBB5062987.1"/>
    <property type="molecule type" value="Genomic_DNA"/>
</dbReference>
<sequence length="151" mass="15238">MSFLIIAFVVGIACGLRALMGLAAVSWAASSGRLPLQGTWLAFLGFRATPFITSLLAVGELVTDKLPKTPSRLVPPQFGARVSMGALTGAAIGAANGHLLMGALAGIVGSVLGTLGGSKARAAAAKLFGRDLPAALLEDVVAIALVFLALR</sequence>
<dbReference type="AlphaFoldDB" id="A0A7W8E8Q1"/>
<feature type="transmembrane region" description="Helical" evidence="1">
    <location>
        <begin position="38"/>
        <end position="63"/>
    </location>
</feature>
<evidence type="ECO:0000259" key="2">
    <source>
        <dbReference type="Pfam" id="PF13548"/>
    </source>
</evidence>
<name>A0A7W8E8Q1_9BACT</name>
<evidence type="ECO:0000256" key="1">
    <source>
        <dbReference type="SAM" id="Phobius"/>
    </source>
</evidence>
<protein>
    <submittedName>
        <fullName evidence="3">Putative membrane protein</fullName>
    </submittedName>
</protein>
<organism evidence="3 4">
    <name type="scientific">Granulicella mallensis</name>
    <dbReference type="NCBI Taxonomy" id="940614"/>
    <lineage>
        <taxon>Bacteria</taxon>
        <taxon>Pseudomonadati</taxon>
        <taxon>Acidobacteriota</taxon>
        <taxon>Terriglobia</taxon>
        <taxon>Terriglobales</taxon>
        <taxon>Acidobacteriaceae</taxon>
        <taxon>Granulicella</taxon>
    </lineage>
</organism>